<protein>
    <submittedName>
        <fullName evidence="1">Structural protein</fullName>
    </submittedName>
</protein>
<sequence length="380" mass="44296">MDDYYTNRSINGFKIGKSRMTATEFINTIDGKEIPNSHIIYKGIDTPKSEITRKAPRIYGINLGNEIMTNIITPLALPDNEFSPLRIMQNIKNSETKPYITESGWVTTTLSADKRLITHEHYMPMISNYIQLINAQRETDVADAMQVMENLAVCMNGVETHGSLGYDIILKDEFTDLKALARDIASWNWLAFLVDLARNEGQARRAFIEKYEDELRCLMLICLINDSREIKTIRGKSEVRIRMSDFNHLRDGVRAKTFTYSRSSYALMAKFWQLTFDLIDEVIVKEMGIANRIRFKHSTVNPKFNNKKTLTTTKPIKEIYEILQTNTENYNLNDRLTYISKLREISKRMHTDVNVDYKKNADLYEQIRERITFEKDQIEH</sequence>
<organism evidence="1">
    <name type="scientific">Thaumetopoea pityocampa cypovirus 5</name>
    <dbReference type="NCBI Taxonomy" id="1591445"/>
    <lineage>
        <taxon>Viruses</taxon>
        <taxon>Riboviria</taxon>
        <taxon>Orthornavirae</taxon>
        <taxon>Duplornaviricota</taxon>
        <taxon>Resentoviricetes</taxon>
        <taxon>Reovirales</taxon>
        <taxon>Spinareoviridae</taxon>
        <taxon>Cypovirus</taxon>
    </lineage>
</organism>
<accession>A0A0B4UDZ5</accession>
<reference evidence="1" key="1">
    <citation type="submission" date="2014-12" db="EMBL/GenBank/DDBJ databases">
        <title>In search of pathogens: transcriptome-based identification of viral pathogens from the pine processionary moth (Thaumatopoea pityocampa).</title>
        <authorList>
            <person name="Jakubowska A.K."/>
            <person name="Nalcacioglu R."/>
            <person name="Millan-Leiva A."/>
            <person name="Sanz-Carbonell A."/>
            <person name="Muratoglu H."/>
            <person name="Herrero S."/>
            <person name="Demirbag Z."/>
        </authorList>
    </citation>
    <scope>NUCLEOTIDE SEQUENCE</scope>
</reference>
<dbReference type="EMBL" id="KP217040">
    <property type="protein sequence ID" value="AJC97795.1"/>
    <property type="molecule type" value="Genomic_RNA"/>
</dbReference>
<evidence type="ECO:0000313" key="1">
    <source>
        <dbReference type="EMBL" id="AJC97795.1"/>
    </source>
</evidence>
<proteinExistence type="predicted"/>
<dbReference type="Pfam" id="PF20807">
    <property type="entry name" value="VP5"/>
    <property type="match status" value="1"/>
</dbReference>
<dbReference type="InterPro" id="IPR049423">
    <property type="entry name" value="VP5"/>
</dbReference>
<name>A0A0B4UDZ5_9REOV</name>